<dbReference type="PANTHER" id="PTHR43095:SF2">
    <property type="entry name" value="GLUCONOKINASE"/>
    <property type="match status" value="1"/>
</dbReference>
<accession>B2GLR2</accession>
<evidence type="ECO:0000313" key="6">
    <source>
        <dbReference type="EMBL" id="BAG28596.1"/>
    </source>
</evidence>
<evidence type="ECO:0000259" key="5">
    <source>
        <dbReference type="Pfam" id="PF02782"/>
    </source>
</evidence>
<dbReference type="CDD" id="cd07770">
    <property type="entry name" value="ASKHA_NBD_FGGY_GntK"/>
    <property type="match status" value="1"/>
</dbReference>
<dbReference type="AlphaFoldDB" id="B2GLR2"/>
<protein>
    <submittedName>
        <fullName evidence="6">Putative sugar kinase</fullName>
        <ecNumber evidence="6">2.7.1.-</ecNumber>
    </submittedName>
</protein>
<organism evidence="6 7">
    <name type="scientific">Kocuria rhizophila (strain ATCC 9341 / DSM 348 / NBRC 103217 / DC2201)</name>
    <dbReference type="NCBI Taxonomy" id="378753"/>
    <lineage>
        <taxon>Bacteria</taxon>
        <taxon>Bacillati</taxon>
        <taxon>Actinomycetota</taxon>
        <taxon>Actinomycetes</taxon>
        <taxon>Micrococcales</taxon>
        <taxon>Micrococcaceae</taxon>
        <taxon>Kocuria</taxon>
    </lineage>
</organism>
<proteinExistence type="inferred from homology"/>
<dbReference type="OrthoDB" id="9782710at2"/>
<dbReference type="InterPro" id="IPR043129">
    <property type="entry name" value="ATPase_NBD"/>
</dbReference>
<feature type="domain" description="Carbohydrate kinase FGGY N-terminal" evidence="4">
    <location>
        <begin position="28"/>
        <end position="250"/>
    </location>
</feature>
<dbReference type="Pfam" id="PF00370">
    <property type="entry name" value="FGGY_N"/>
    <property type="match status" value="1"/>
</dbReference>
<dbReference type="GO" id="GO:0005975">
    <property type="term" value="P:carbohydrate metabolic process"/>
    <property type="evidence" value="ECO:0007669"/>
    <property type="project" value="InterPro"/>
</dbReference>
<dbReference type="InterPro" id="IPR050406">
    <property type="entry name" value="FGGY_Carb_Kinase"/>
</dbReference>
<dbReference type="PANTHER" id="PTHR43095">
    <property type="entry name" value="SUGAR KINASE"/>
    <property type="match status" value="1"/>
</dbReference>
<dbReference type="HOGENOM" id="CLU_009281_3_2_11"/>
<evidence type="ECO:0000256" key="3">
    <source>
        <dbReference type="ARBA" id="ARBA00022777"/>
    </source>
</evidence>
<keyword evidence="7" id="KW-1185">Reference proteome</keyword>
<keyword evidence="2 6" id="KW-0808">Transferase</keyword>
<dbReference type="KEGG" id="krh:KRH_02490"/>
<dbReference type="RefSeq" id="WP_012397323.1">
    <property type="nucleotide sequence ID" value="NC_010617.1"/>
</dbReference>
<dbReference type="InterPro" id="IPR018485">
    <property type="entry name" value="FGGY_C"/>
</dbReference>
<dbReference type="PIRSF" id="PIRSF000538">
    <property type="entry name" value="GlpK"/>
    <property type="match status" value="1"/>
</dbReference>
<dbReference type="InterPro" id="IPR000577">
    <property type="entry name" value="Carb_kinase_FGGY"/>
</dbReference>
<evidence type="ECO:0000256" key="1">
    <source>
        <dbReference type="ARBA" id="ARBA00009156"/>
    </source>
</evidence>
<comment type="similarity">
    <text evidence="1">Belongs to the FGGY kinase family.</text>
</comment>
<feature type="domain" description="Carbohydrate kinase FGGY C-terminal" evidence="5">
    <location>
        <begin position="311"/>
        <end position="460"/>
    </location>
</feature>
<reference evidence="6 7" key="1">
    <citation type="journal article" date="2008" name="J. Bacteriol.">
        <title>Complete genome sequence of the soil actinomycete Kocuria rhizophila.</title>
        <authorList>
            <person name="Takarada H."/>
            <person name="Sekine M."/>
            <person name="Kosugi H."/>
            <person name="Matsuo Y."/>
            <person name="Fujisawa T."/>
            <person name="Omata S."/>
            <person name="Kishi E."/>
            <person name="Shimizu A."/>
            <person name="Tsukatani N."/>
            <person name="Tanikawa S."/>
            <person name="Fujita N."/>
            <person name="Harayama S."/>
        </authorList>
    </citation>
    <scope>NUCLEOTIDE SEQUENCE [LARGE SCALE GENOMIC DNA]</scope>
    <source>
        <strain evidence="7">ATCC 9341 / DSM 348 / NBRC 103217 / DC2201</strain>
    </source>
</reference>
<dbReference type="InterPro" id="IPR018484">
    <property type="entry name" value="FGGY_N"/>
</dbReference>
<dbReference type="Proteomes" id="UP000008838">
    <property type="component" value="Chromosome"/>
</dbReference>
<dbReference type="EC" id="2.7.1.-" evidence="6"/>
<dbReference type="eggNOG" id="COG1070">
    <property type="taxonomic scope" value="Bacteria"/>
</dbReference>
<dbReference type="EMBL" id="AP009152">
    <property type="protein sequence ID" value="BAG28596.1"/>
    <property type="molecule type" value="Genomic_DNA"/>
</dbReference>
<evidence type="ECO:0000259" key="4">
    <source>
        <dbReference type="Pfam" id="PF00370"/>
    </source>
</evidence>
<keyword evidence="3 6" id="KW-0418">Kinase</keyword>
<gene>
    <name evidence="6" type="ordered locus">KRH_02490</name>
</gene>
<name>B2GLR2_KOCRD</name>
<dbReference type="STRING" id="378753.KRH_02490"/>
<dbReference type="SUPFAM" id="SSF53067">
    <property type="entry name" value="Actin-like ATPase domain"/>
    <property type="match status" value="2"/>
</dbReference>
<evidence type="ECO:0000256" key="2">
    <source>
        <dbReference type="ARBA" id="ARBA00022679"/>
    </source>
</evidence>
<dbReference type="Pfam" id="PF02782">
    <property type="entry name" value="FGGY_C"/>
    <property type="match status" value="1"/>
</dbReference>
<evidence type="ECO:0000313" key="7">
    <source>
        <dbReference type="Proteomes" id="UP000008838"/>
    </source>
</evidence>
<dbReference type="GO" id="GO:0016301">
    <property type="term" value="F:kinase activity"/>
    <property type="evidence" value="ECO:0007669"/>
    <property type="project" value="UniProtKB-KW"/>
</dbReference>
<dbReference type="Gene3D" id="3.30.420.40">
    <property type="match status" value="2"/>
</dbReference>
<sequence length="513" mass="55870">MGKHKRTPRPHDGTDFAVDLEGARDPLVMTLDIGSTATRGSLYDATGTPVRHYRDKVPHEFTTASDGTSVMDPDQVVGEITEILDRVCDRPELAGRVGGVGLDSFASSLVGVDADGEAVSECFTYADSRCTPQLARLREELNEREVQQKMGARLHTSYLAPRFWWLRETRPEQFEAAERWLSIGEYAWLRLLGTTAAGTATAAWTGLLNRRSGNWDQRMLRAAGITADKLSPILEPHEPLPGVDPERTARWRGLTGAQWFAPVADGLCANLGVGGADEDTMVVSAATSGAMRVLLHHMPQQIPAGLWCYRIDSSRCLLGGALNDVGRAVSWLESTLGLDIETLDDIAAAPVSTETPGVLPFLTGERSTGWAGSARAVFSDVSATTDAPAMARGMLEGIAGSYRRVSDELESTSTGMERIVTAGRVTQELPSWLQILGDYLGTPVIHQTMKRSTCRGNALLMLESLAPDVERSHPEPAGTYAPRAQTQDYYRGVHERFEHLYDALVAGRWPLPN</sequence>